<accession>A0A8T1TSS1</accession>
<evidence type="ECO:0000256" key="1">
    <source>
        <dbReference type="SAM" id="SignalP"/>
    </source>
</evidence>
<evidence type="ECO:0000313" key="2">
    <source>
        <dbReference type="EMBL" id="KAG6945697.1"/>
    </source>
</evidence>
<evidence type="ECO:0008006" key="4">
    <source>
        <dbReference type="Google" id="ProtNLM"/>
    </source>
</evidence>
<keyword evidence="1" id="KW-0732">Signal</keyword>
<dbReference type="EMBL" id="JAENGZ010001905">
    <property type="protein sequence ID" value="KAG6945697.1"/>
    <property type="molecule type" value="Genomic_DNA"/>
</dbReference>
<evidence type="ECO:0000313" key="3">
    <source>
        <dbReference type="Proteomes" id="UP000688947"/>
    </source>
</evidence>
<dbReference type="Proteomes" id="UP000688947">
    <property type="component" value="Unassembled WGS sequence"/>
</dbReference>
<proteinExistence type="predicted"/>
<dbReference type="AlphaFoldDB" id="A0A8T1TSS1"/>
<sequence length="84" mass="9317">MACVLVVLAMAAKKTSASLDRIILKRFATNNFLKARCESKAAKSRMRLYPFLPFEIPQAPFGVLLSGQRGDRDRQAAAGFAEER</sequence>
<feature type="signal peptide" evidence="1">
    <location>
        <begin position="1"/>
        <end position="17"/>
    </location>
</feature>
<protein>
    <recommendedName>
        <fullName evidence="4">Secreted protein</fullName>
    </recommendedName>
</protein>
<gene>
    <name evidence="2" type="ORF">JG687_00017130</name>
</gene>
<reference evidence="2" key="1">
    <citation type="submission" date="2021-01" db="EMBL/GenBank/DDBJ databases">
        <title>Phytophthora aleatoria, a newly-described species from Pinus radiata is distinct from Phytophthora cactorum isolates based on comparative genomics.</title>
        <authorList>
            <person name="Mcdougal R."/>
            <person name="Panda P."/>
            <person name="Williams N."/>
            <person name="Studholme D.J."/>
        </authorList>
    </citation>
    <scope>NUCLEOTIDE SEQUENCE</scope>
    <source>
        <strain evidence="2">NZFS 3830</strain>
    </source>
</reference>
<name>A0A8T1TSS1_9STRA</name>
<feature type="chain" id="PRO_5035778668" description="Secreted protein" evidence="1">
    <location>
        <begin position="18"/>
        <end position="84"/>
    </location>
</feature>
<organism evidence="2 3">
    <name type="scientific">Phytophthora cactorum</name>
    <dbReference type="NCBI Taxonomy" id="29920"/>
    <lineage>
        <taxon>Eukaryota</taxon>
        <taxon>Sar</taxon>
        <taxon>Stramenopiles</taxon>
        <taxon>Oomycota</taxon>
        <taxon>Peronosporomycetes</taxon>
        <taxon>Peronosporales</taxon>
        <taxon>Peronosporaceae</taxon>
        <taxon>Phytophthora</taxon>
    </lineage>
</organism>
<comment type="caution">
    <text evidence="2">The sequence shown here is derived from an EMBL/GenBank/DDBJ whole genome shotgun (WGS) entry which is preliminary data.</text>
</comment>